<dbReference type="Pfam" id="PF00563">
    <property type="entry name" value="EAL"/>
    <property type="match status" value="1"/>
</dbReference>
<dbReference type="Gene3D" id="3.30.70.270">
    <property type="match status" value="1"/>
</dbReference>
<dbReference type="Gene3D" id="3.30.450.20">
    <property type="entry name" value="PAS domain"/>
    <property type="match status" value="1"/>
</dbReference>
<dbReference type="InterPro" id="IPR001633">
    <property type="entry name" value="EAL_dom"/>
</dbReference>
<comment type="caution">
    <text evidence="6">The sequence shown here is derived from an EMBL/GenBank/DDBJ whole genome shotgun (WGS) entry which is preliminary data.</text>
</comment>
<evidence type="ECO:0000313" key="6">
    <source>
        <dbReference type="EMBL" id="OEH92395.1"/>
    </source>
</evidence>
<keyword evidence="1" id="KW-0812">Transmembrane</keyword>
<feature type="domain" description="PAS" evidence="2">
    <location>
        <begin position="78"/>
        <end position="124"/>
    </location>
</feature>
<accession>A0A1E5LE75</accession>
<feature type="domain" description="PAC" evidence="3">
    <location>
        <begin position="149"/>
        <end position="203"/>
    </location>
</feature>
<name>A0A1E5LE75_9BACI</name>
<dbReference type="InterPro" id="IPR000014">
    <property type="entry name" value="PAS"/>
</dbReference>
<dbReference type="PROSITE" id="PS50887">
    <property type="entry name" value="GGDEF"/>
    <property type="match status" value="1"/>
</dbReference>
<dbReference type="InterPro" id="IPR001610">
    <property type="entry name" value="PAC"/>
</dbReference>
<dbReference type="PANTHER" id="PTHR44757:SF2">
    <property type="entry name" value="BIOFILM ARCHITECTURE MAINTENANCE PROTEIN MBAA"/>
    <property type="match status" value="1"/>
</dbReference>
<dbReference type="Pfam" id="PF13426">
    <property type="entry name" value="PAS_9"/>
    <property type="match status" value="1"/>
</dbReference>
<dbReference type="PROSITE" id="PS50883">
    <property type="entry name" value="EAL"/>
    <property type="match status" value="1"/>
</dbReference>
<proteinExistence type="predicted"/>
<dbReference type="Gene3D" id="3.20.20.450">
    <property type="entry name" value="EAL domain"/>
    <property type="match status" value="1"/>
</dbReference>
<gene>
    <name evidence="6" type="ORF">BFG57_16210</name>
</gene>
<dbReference type="PANTHER" id="PTHR44757">
    <property type="entry name" value="DIGUANYLATE CYCLASE DGCP"/>
    <property type="match status" value="1"/>
</dbReference>
<dbReference type="CDD" id="cd01949">
    <property type="entry name" value="GGDEF"/>
    <property type="match status" value="1"/>
</dbReference>
<dbReference type="Pfam" id="PF00990">
    <property type="entry name" value="GGDEF"/>
    <property type="match status" value="1"/>
</dbReference>
<dbReference type="NCBIfam" id="TIGR00229">
    <property type="entry name" value="sensory_box"/>
    <property type="match status" value="1"/>
</dbReference>
<dbReference type="InterPro" id="IPR052155">
    <property type="entry name" value="Biofilm_reg_signaling"/>
</dbReference>
<feature type="domain" description="EAL" evidence="4">
    <location>
        <begin position="375"/>
        <end position="629"/>
    </location>
</feature>
<organism evidence="6 7">
    <name type="scientific">Bacillus solimangrovi</name>
    <dbReference type="NCBI Taxonomy" id="1305675"/>
    <lineage>
        <taxon>Bacteria</taxon>
        <taxon>Bacillati</taxon>
        <taxon>Bacillota</taxon>
        <taxon>Bacilli</taxon>
        <taxon>Bacillales</taxon>
        <taxon>Bacillaceae</taxon>
        <taxon>Bacillus</taxon>
    </lineage>
</organism>
<dbReference type="AlphaFoldDB" id="A0A1E5LE75"/>
<dbReference type="PROSITE" id="PS50112">
    <property type="entry name" value="PAS"/>
    <property type="match status" value="1"/>
</dbReference>
<dbReference type="SMART" id="SM00086">
    <property type="entry name" value="PAC"/>
    <property type="match status" value="1"/>
</dbReference>
<dbReference type="SMART" id="SM00267">
    <property type="entry name" value="GGDEF"/>
    <property type="match status" value="1"/>
</dbReference>
<dbReference type="STRING" id="1305675.BFG57_16210"/>
<dbReference type="EMBL" id="MJEH01000030">
    <property type="protein sequence ID" value="OEH92395.1"/>
    <property type="molecule type" value="Genomic_DNA"/>
</dbReference>
<dbReference type="InterPro" id="IPR000700">
    <property type="entry name" value="PAS-assoc_C"/>
</dbReference>
<dbReference type="SUPFAM" id="SSF55073">
    <property type="entry name" value="Nucleotide cyclase"/>
    <property type="match status" value="1"/>
</dbReference>
<evidence type="ECO:0000259" key="3">
    <source>
        <dbReference type="PROSITE" id="PS50113"/>
    </source>
</evidence>
<evidence type="ECO:0000259" key="5">
    <source>
        <dbReference type="PROSITE" id="PS50887"/>
    </source>
</evidence>
<dbReference type="PROSITE" id="PS50113">
    <property type="entry name" value="PAC"/>
    <property type="match status" value="1"/>
</dbReference>
<dbReference type="InterPro" id="IPR043128">
    <property type="entry name" value="Rev_trsase/Diguanyl_cyclase"/>
</dbReference>
<keyword evidence="1" id="KW-0472">Membrane</keyword>
<feature type="domain" description="GGDEF" evidence="5">
    <location>
        <begin position="235"/>
        <end position="367"/>
    </location>
</feature>
<dbReference type="InterPro" id="IPR035919">
    <property type="entry name" value="EAL_sf"/>
</dbReference>
<reference evidence="6 7" key="1">
    <citation type="submission" date="2016-08" db="EMBL/GenBank/DDBJ databases">
        <title>Genome of Bacillus solimangrovi GH2-4.</title>
        <authorList>
            <person name="Lim S."/>
            <person name="Kim B.-C."/>
        </authorList>
    </citation>
    <scope>NUCLEOTIDE SEQUENCE [LARGE SCALE GENOMIC DNA]</scope>
    <source>
        <strain evidence="6 7">GH2-4</strain>
    </source>
</reference>
<dbReference type="InterPro" id="IPR029787">
    <property type="entry name" value="Nucleotide_cyclase"/>
</dbReference>
<dbReference type="CDD" id="cd01948">
    <property type="entry name" value="EAL"/>
    <property type="match status" value="1"/>
</dbReference>
<keyword evidence="1" id="KW-1133">Transmembrane helix</keyword>
<protein>
    <submittedName>
        <fullName evidence="6">PAS domain S-box protein</fullName>
    </submittedName>
</protein>
<dbReference type="SMART" id="SM00091">
    <property type="entry name" value="PAS"/>
    <property type="match status" value="1"/>
</dbReference>
<dbReference type="SMART" id="SM00052">
    <property type="entry name" value="EAL"/>
    <property type="match status" value="1"/>
</dbReference>
<evidence type="ECO:0000256" key="1">
    <source>
        <dbReference type="SAM" id="Phobius"/>
    </source>
</evidence>
<evidence type="ECO:0000259" key="2">
    <source>
        <dbReference type="PROSITE" id="PS50112"/>
    </source>
</evidence>
<dbReference type="SUPFAM" id="SSF141868">
    <property type="entry name" value="EAL domain-like"/>
    <property type="match status" value="1"/>
</dbReference>
<sequence>MFAFIFTAIYALIGSSGILLLNTYINTIANDIQHYNTLVHYKSWVFLLFTSCIMFYIAYRFIFRDRVYIKNLLDTREKLDLYGEVFKHMHEGLIITDKNAKIIEVNPSFVETTGYTKHEVLGKNPNILNSNMHSNEFYKTMWNEIDKQKTWSGELINQRKNGEVYPERLSITSIKDINGKTKNFIGVFTDISKQRQAEGKIEFLTHYDSFTRLPKLQLFMKHLTYCATSTEYDKTGFSLFIIDIGKLKQLNAAFGYKVGDELIQRAATRIHHLYRSHTLARVNSKEFALILPSVTEREEITFEVDKILKGLDAGFVINGEHLFISANIGISTFKHDSTDPEELYKYALLAKTASKENKRAFQCFGDQLQSDIKRKLTLESHLHKALENNELLLYYQPQIDLKSEQICGLEVLMRWKHQELGIVSPVDFIPLAEETGLIIPFGEWVLETVCNNQIKWAKQGYEPIKTAINLSPKQFQDPNLVKTTKRILEETGVNRSLIEFEITESLSMFENKSVINTVKDLRKLGIEVSIDDFGTGHSNLSYLQKLSIDILKVDRAFIWDIPNNKSNIALTKAIIAMAHELNLKVVAEGVETEEQLRFLQELECEFAQGFFFSKPLPEKETLALLQSTNEINHLSH</sequence>
<evidence type="ECO:0000259" key="4">
    <source>
        <dbReference type="PROSITE" id="PS50883"/>
    </source>
</evidence>
<dbReference type="InterPro" id="IPR000160">
    <property type="entry name" value="GGDEF_dom"/>
</dbReference>
<feature type="transmembrane region" description="Helical" evidence="1">
    <location>
        <begin position="44"/>
        <end position="63"/>
    </location>
</feature>
<dbReference type="Proteomes" id="UP000095209">
    <property type="component" value="Unassembled WGS sequence"/>
</dbReference>
<dbReference type="SUPFAM" id="SSF55785">
    <property type="entry name" value="PYP-like sensor domain (PAS domain)"/>
    <property type="match status" value="1"/>
</dbReference>
<dbReference type="CDD" id="cd00130">
    <property type="entry name" value="PAS"/>
    <property type="match status" value="1"/>
</dbReference>
<evidence type="ECO:0000313" key="7">
    <source>
        <dbReference type="Proteomes" id="UP000095209"/>
    </source>
</evidence>
<dbReference type="InterPro" id="IPR035965">
    <property type="entry name" value="PAS-like_dom_sf"/>
</dbReference>
<dbReference type="FunFam" id="3.20.20.450:FF:000001">
    <property type="entry name" value="Cyclic di-GMP phosphodiesterase yahA"/>
    <property type="match status" value="1"/>
</dbReference>
<keyword evidence="7" id="KW-1185">Reference proteome</keyword>
<dbReference type="NCBIfam" id="TIGR00254">
    <property type="entry name" value="GGDEF"/>
    <property type="match status" value="1"/>
</dbReference>